<proteinExistence type="predicted"/>
<dbReference type="PANTHER" id="PTHR47506:SF1">
    <property type="entry name" value="HTH-TYPE TRANSCRIPTIONAL REGULATOR YJDC"/>
    <property type="match status" value="1"/>
</dbReference>
<dbReference type="InterPro" id="IPR009057">
    <property type="entry name" value="Homeodomain-like_sf"/>
</dbReference>
<dbReference type="Proteomes" id="UP001241603">
    <property type="component" value="Unassembled WGS sequence"/>
</dbReference>
<dbReference type="InterPro" id="IPR001647">
    <property type="entry name" value="HTH_TetR"/>
</dbReference>
<protein>
    <submittedName>
        <fullName evidence="6">AcrR family transcriptional regulator</fullName>
    </submittedName>
</protein>
<comment type="caution">
    <text evidence="6">The sequence shown here is derived from an EMBL/GenBank/DDBJ whole genome shotgun (WGS) entry which is preliminary data.</text>
</comment>
<dbReference type="Pfam" id="PF00440">
    <property type="entry name" value="TetR_N"/>
    <property type="match status" value="1"/>
</dbReference>
<dbReference type="PROSITE" id="PS50977">
    <property type="entry name" value="HTH_TETR_2"/>
    <property type="match status" value="1"/>
</dbReference>
<dbReference type="Gene3D" id="1.10.357.10">
    <property type="entry name" value="Tetracycline Repressor, domain 2"/>
    <property type="match status" value="1"/>
</dbReference>
<dbReference type="SUPFAM" id="SSF46689">
    <property type="entry name" value="Homeodomain-like"/>
    <property type="match status" value="1"/>
</dbReference>
<feature type="DNA-binding region" description="H-T-H motif" evidence="4">
    <location>
        <begin position="29"/>
        <end position="48"/>
    </location>
</feature>
<evidence type="ECO:0000256" key="3">
    <source>
        <dbReference type="ARBA" id="ARBA00023163"/>
    </source>
</evidence>
<accession>A0ABU0H6C1</accession>
<evidence type="ECO:0000259" key="5">
    <source>
        <dbReference type="PROSITE" id="PS50977"/>
    </source>
</evidence>
<gene>
    <name evidence="6" type="ORF">QO014_002244</name>
</gene>
<dbReference type="SUPFAM" id="SSF48498">
    <property type="entry name" value="Tetracyclin repressor-like, C-terminal domain"/>
    <property type="match status" value="1"/>
</dbReference>
<dbReference type="EMBL" id="JAUSVO010000003">
    <property type="protein sequence ID" value="MDQ0437852.1"/>
    <property type="molecule type" value="Genomic_DNA"/>
</dbReference>
<feature type="domain" description="HTH tetR-type" evidence="5">
    <location>
        <begin position="6"/>
        <end position="66"/>
    </location>
</feature>
<keyword evidence="3" id="KW-0804">Transcription</keyword>
<evidence type="ECO:0000256" key="1">
    <source>
        <dbReference type="ARBA" id="ARBA00023015"/>
    </source>
</evidence>
<keyword evidence="1" id="KW-0805">Transcription regulation</keyword>
<evidence type="ECO:0000256" key="2">
    <source>
        <dbReference type="ARBA" id="ARBA00023125"/>
    </source>
</evidence>
<evidence type="ECO:0000313" key="6">
    <source>
        <dbReference type="EMBL" id="MDQ0437852.1"/>
    </source>
</evidence>
<organism evidence="6 7">
    <name type="scientific">Kaistia dalseonensis</name>
    <dbReference type="NCBI Taxonomy" id="410840"/>
    <lineage>
        <taxon>Bacteria</taxon>
        <taxon>Pseudomonadati</taxon>
        <taxon>Pseudomonadota</taxon>
        <taxon>Alphaproteobacteria</taxon>
        <taxon>Hyphomicrobiales</taxon>
        <taxon>Kaistiaceae</taxon>
        <taxon>Kaistia</taxon>
    </lineage>
</organism>
<name>A0ABU0H6C1_9HYPH</name>
<keyword evidence="2 4" id="KW-0238">DNA-binding</keyword>
<reference evidence="6 7" key="1">
    <citation type="submission" date="2023-07" db="EMBL/GenBank/DDBJ databases">
        <title>Genomic Encyclopedia of Type Strains, Phase IV (KMG-IV): sequencing the most valuable type-strain genomes for metagenomic binning, comparative biology and taxonomic classification.</title>
        <authorList>
            <person name="Goeker M."/>
        </authorList>
    </citation>
    <scope>NUCLEOTIDE SEQUENCE [LARGE SCALE GENOMIC DNA]</scope>
    <source>
        <strain evidence="6 7">B6-8</strain>
    </source>
</reference>
<evidence type="ECO:0000256" key="4">
    <source>
        <dbReference type="PROSITE-ProRule" id="PRU00335"/>
    </source>
</evidence>
<dbReference type="RefSeq" id="WP_266348781.1">
    <property type="nucleotide sequence ID" value="NZ_JAPKNG010000003.1"/>
</dbReference>
<keyword evidence="7" id="KW-1185">Reference proteome</keyword>
<evidence type="ECO:0000313" key="7">
    <source>
        <dbReference type="Proteomes" id="UP001241603"/>
    </source>
</evidence>
<dbReference type="InterPro" id="IPR036271">
    <property type="entry name" value="Tet_transcr_reg_TetR-rel_C_sf"/>
</dbReference>
<sequence>MARTRSVTDAVLLEAAMAVMSRAGADGVTFAAVSAATGLAPATLVQRFGSKQGLVKAALRHAWDQLDAATEAAAAATPATAEGAVAFLIRLSGDYPEQDEAYADQLLVLREDLRDPEFRARGSAWGARLRAVLAPRLADATGPREDLAREMITLWQGAVLWWAFERDGAIIDHVRATLLRWLDRISHDRGI</sequence>
<dbReference type="PANTHER" id="PTHR47506">
    <property type="entry name" value="TRANSCRIPTIONAL REGULATORY PROTEIN"/>
    <property type="match status" value="1"/>
</dbReference>